<dbReference type="InterPro" id="IPR012337">
    <property type="entry name" value="RNaseH-like_sf"/>
</dbReference>
<dbReference type="EMBL" id="JADCNM010000010">
    <property type="protein sequence ID" value="KAG0465460.1"/>
    <property type="molecule type" value="Genomic_DNA"/>
</dbReference>
<dbReference type="PROSITE" id="PS50994">
    <property type="entry name" value="INTEGRASE"/>
    <property type="match status" value="1"/>
</dbReference>
<sequence>MDFFESFLTAKVGKKFLIAIVDNLSKGINVKPSVIQTTIEALNFLLIDIFNRFGVPLAIVTHNTTIFQAEELLHFYKRYSCQLKYTYVAHNQMNNKAKASNKSLFKILKLHFETEKDAWLIGFQCVGIIEPHFL</sequence>
<dbReference type="AlphaFoldDB" id="A0A835ULW8"/>
<dbReference type="PANTHER" id="PTHR37984">
    <property type="entry name" value="PROTEIN CBG26694"/>
    <property type="match status" value="1"/>
</dbReference>
<accession>A0A835ULW8</accession>
<dbReference type="OrthoDB" id="766054at2759"/>
<organism evidence="2 3">
    <name type="scientific">Vanilla planifolia</name>
    <name type="common">Vanilla</name>
    <dbReference type="NCBI Taxonomy" id="51239"/>
    <lineage>
        <taxon>Eukaryota</taxon>
        <taxon>Viridiplantae</taxon>
        <taxon>Streptophyta</taxon>
        <taxon>Embryophyta</taxon>
        <taxon>Tracheophyta</taxon>
        <taxon>Spermatophyta</taxon>
        <taxon>Magnoliopsida</taxon>
        <taxon>Liliopsida</taxon>
        <taxon>Asparagales</taxon>
        <taxon>Orchidaceae</taxon>
        <taxon>Vanilloideae</taxon>
        <taxon>Vanilleae</taxon>
        <taxon>Vanilla</taxon>
    </lineage>
</organism>
<evidence type="ECO:0000313" key="2">
    <source>
        <dbReference type="EMBL" id="KAG0465460.1"/>
    </source>
</evidence>
<dbReference type="GO" id="GO:0015074">
    <property type="term" value="P:DNA integration"/>
    <property type="evidence" value="ECO:0007669"/>
    <property type="project" value="InterPro"/>
</dbReference>
<dbReference type="GO" id="GO:0003676">
    <property type="term" value="F:nucleic acid binding"/>
    <property type="evidence" value="ECO:0007669"/>
    <property type="project" value="InterPro"/>
</dbReference>
<dbReference type="InterPro" id="IPR050951">
    <property type="entry name" value="Retrovirus_Pol_polyprotein"/>
</dbReference>
<reference evidence="2 3" key="1">
    <citation type="journal article" date="2020" name="Nat. Food">
        <title>A phased Vanilla planifolia genome enables genetic improvement of flavour and production.</title>
        <authorList>
            <person name="Hasing T."/>
            <person name="Tang H."/>
            <person name="Brym M."/>
            <person name="Khazi F."/>
            <person name="Huang T."/>
            <person name="Chambers A.H."/>
        </authorList>
    </citation>
    <scope>NUCLEOTIDE SEQUENCE [LARGE SCALE GENOMIC DNA]</scope>
    <source>
        <tissue evidence="2">Leaf</tissue>
    </source>
</reference>
<comment type="caution">
    <text evidence="2">The sequence shown here is derived from an EMBL/GenBank/DDBJ whole genome shotgun (WGS) entry which is preliminary data.</text>
</comment>
<dbReference type="PANTHER" id="PTHR37984:SF5">
    <property type="entry name" value="PROTEIN NYNRIN-LIKE"/>
    <property type="match status" value="1"/>
</dbReference>
<dbReference type="Proteomes" id="UP000639772">
    <property type="component" value="Chromosome 10"/>
</dbReference>
<feature type="domain" description="Integrase catalytic" evidence="1">
    <location>
        <begin position="1"/>
        <end position="134"/>
    </location>
</feature>
<gene>
    <name evidence="2" type="ORF">HPP92_019624</name>
</gene>
<evidence type="ECO:0000313" key="3">
    <source>
        <dbReference type="Proteomes" id="UP000639772"/>
    </source>
</evidence>
<dbReference type="SUPFAM" id="SSF53098">
    <property type="entry name" value="Ribonuclease H-like"/>
    <property type="match status" value="1"/>
</dbReference>
<evidence type="ECO:0000259" key="1">
    <source>
        <dbReference type="PROSITE" id="PS50994"/>
    </source>
</evidence>
<dbReference type="InterPro" id="IPR001584">
    <property type="entry name" value="Integrase_cat-core"/>
</dbReference>
<dbReference type="InterPro" id="IPR036397">
    <property type="entry name" value="RNaseH_sf"/>
</dbReference>
<proteinExistence type="predicted"/>
<dbReference type="Gene3D" id="3.30.420.10">
    <property type="entry name" value="Ribonuclease H-like superfamily/Ribonuclease H"/>
    <property type="match status" value="1"/>
</dbReference>
<protein>
    <recommendedName>
        <fullName evidence="1">Integrase catalytic domain-containing protein</fullName>
    </recommendedName>
</protein>
<name>A0A835ULW8_VANPL</name>